<gene>
    <name evidence="1" type="ORF">SDC9_53116</name>
</gene>
<dbReference type="InterPro" id="IPR007822">
    <property type="entry name" value="LANC-like"/>
</dbReference>
<reference evidence="1" key="1">
    <citation type="submission" date="2019-08" db="EMBL/GenBank/DDBJ databases">
        <authorList>
            <person name="Kucharzyk K."/>
            <person name="Murdoch R.W."/>
            <person name="Higgins S."/>
            <person name="Loffler F."/>
        </authorList>
    </citation>
    <scope>NUCLEOTIDE SEQUENCE</scope>
</reference>
<proteinExistence type="predicted"/>
<dbReference type="EMBL" id="VSSQ01001268">
    <property type="protein sequence ID" value="MPM06813.1"/>
    <property type="molecule type" value="Genomic_DNA"/>
</dbReference>
<evidence type="ECO:0008006" key="2">
    <source>
        <dbReference type="Google" id="ProtNLM"/>
    </source>
</evidence>
<accession>A0A644WXN9</accession>
<dbReference type="Gene3D" id="1.50.10.20">
    <property type="match status" value="1"/>
</dbReference>
<evidence type="ECO:0000313" key="1">
    <source>
        <dbReference type="EMBL" id="MPM06813.1"/>
    </source>
</evidence>
<sequence>MKNLILDCEIDELLYRIANKLIIHTSYFSNLGLYHGKMGIVLFFAHYARYTNCSIYDDFAGELIDDIFDDIDDELPINFESGLCGIGWGIEYLLKNGFLEDCSSEILSEIDKKIMEKDLTRISDISVKTGLKGISYYVYKRINSLDRSLNIVSFDEKYLKVLNELTETMTIPSDKDILLEIVETTPIRSLEEWKIGINNGCAGYGLNYLLK</sequence>
<name>A0A644WXN9_9ZZZZ</name>
<protein>
    <recommendedName>
        <fullName evidence="2">Lanthionine synthetase C-like protein</fullName>
    </recommendedName>
</protein>
<organism evidence="1">
    <name type="scientific">bioreactor metagenome</name>
    <dbReference type="NCBI Taxonomy" id="1076179"/>
    <lineage>
        <taxon>unclassified sequences</taxon>
        <taxon>metagenomes</taxon>
        <taxon>ecological metagenomes</taxon>
    </lineage>
</organism>
<dbReference type="AlphaFoldDB" id="A0A644WXN9"/>
<comment type="caution">
    <text evidence="1">The sequence shown here is derived from an EMBL/GenBank/DDBJ whole genome shotgun (WGS) entry which is preliminary data.</text>
</comment>
<dbReference type="GO" id="GO:0031179">
    <property type="term" value="P:peptide modification"/>
    <property type="evidence" value="ECO:0007669"/>
    <property type="project" value="InterPro"/>
</dbReference>
<dbReference type="SUPFAM" id="SSF158745">
    <property type="entry name" value="LanC-like"/>
    <property type="match status" value="1"/>
</dbReference>
<dbReference type="Pfam" id="PF05147">
    <property type="entry name" value="LANC_like"/>
    <property type="match status" value="1"/>
</dbReference>